<feature type="domain" description="Carrier" evidence="1">
    <location>
        <begin position="1"/>
        <end position="76"/>
    </location>
</feature>
<dbReference type="SUPFAM" id="SSF47336">
    <property type="entry name" value="ACP-like"/>
    <property type="match status" value="1"/>
</dbReference>
<comment type="caution">
    <text evidence="2">The sequence shown here is derived from an EMBL/GenBank/DDBJ whole genome shotgun (WGS) entry which is preliminary data.</text>
</comment>
<organism evidence="2 3">
    <name type="scientific">Parabacteroides goldsteinii</name>
    <dbReference type="NCBI Taxonomy" id="328812"/>
    <lineage>
        <taxon>Bacteria</taxon>
        <taxon>Pseudomonadati</taxon>
        <taxon>Bacteroidota</taxon>
        <taxon>Bacteroidia</taxon>
        <taxon>Bacteroidales</taxon>
        <taxon>Tannerellaceae</taxon>
        <taxon>Parabacteroides</taxon>
    </lineage>
</organism>
<protein>
    <recommendedName>
        <fullName evidence="1">Carrier domain-containing protein</fullName>
    </recommendedName>
</protein>
<name>A0A0J6CG28_9BACT</name>
<dbReference type="PROSITE" id="PS50075">
    <property type="entry name" value="CARRIER"/>
    <property type="match status" value="1"/>
</dbReference>
<dbReference type="AlphaFoldDB" id="A0A0J6CG28"/>
<dbReference type="InterPro" id="IPR009081">
    <property type="entry name" value="PP-bd_ACP"/>
</dbReference>
<accession>A0A0J6CG28</accession>
<evidence type="ECO:0000313" key="3">
    <source>
        <dbReference type="Proteomes" id="UP000036166"/>
    </source>
</evidence>
<evidence type="ECO:0000313" key="2">
    <source>
        <dbReference type="EMBL" id="KMM31079.1"/>
    </source>
</evidence>
<dbReference type="InterPro" id="IPR036736">
    <property type="entry name" value="ACP-like_sf"/>
</dbReference>
<dbReference type="Pfam" id="PF00550">
    <property type="entry name" value="PP-binding"/>
    <property type="match status" value="1"/>
</dbReference>
<gene>
    <name evidence="2" type="ORF">ACM15_24455</name>
</gene>
<dbReference type="Proteomes" id="UP000036166">
    <property type="component" value="Unassembled WGS sequence"/>
</dbReference>
<dbReference type="EMBL" id="LFJV01000121">
    <property type="protein sequence ID" value="KMM31079.1"/>
    <property type="molecule type" value="Genomic_DNA"/>
</dbReference>
<dbReference type="PATRIC" id="fig|328812.4.peg.797"/>
<dbReference type="Gene3D" id="1.10.1200.10">
    <property type="entry name" value="ACP-like"/>
    <property type="match status" value="1"/>
</dbReference>
<reference evidence="2 3" key="1">
    <citation type="submission" date="2015-06" db="EMBL/GenBank/DDBJ databases">
        <title>Draft Genome Sequence of Parabacteroides goldsteinii with Putative Novel Metallo-Beta-Lactamases Isolated from a Blood Culture from a Human Patient.</title>
        <authorList>
            <person name="Krogh T.J."/>
            <person name="Agergaard C.N."/>
            <person name="Moller-Jensen J."/>
            <person name="Justesen U.S."/>
        </authorList>
    </citation>
    <scope>NUCLEOTIDE SEQUENCE [LARGE SCALE GENOMIC DNA]</scope>
    <source>
        <strain evidence="2 3">910340</strain>
    </source>
</reference>
<evidence type="ECO:0000259" key="1">
    <source>
        <dbReference type="PROSITE" id="PS50075"/>
    </source>
</evidence>
<dbReference type="RefSeq" id="WP_048317780.1">
    <property type="nucleotide sequence ID" value="NZ_LFJV01000121.1"/>
</dbReference>
<sequence length="77" mass="8747">METKEKIVSIIAATLEVEPSQITLDMSVGDLPKWDSLGHLAIIQNIQDEFDIELEAEEIIELEDVNDIIKIVDEKLR</sequence>
<proteinExistence type="predicted"/>